<name>A0ACC3ME10_9PEZI</name>
<accession>A0ACC3ME10</accession>
<comment type="caution">
    <text evidence="1">The sequence shown here is derived from an EMBL/GenBank/DDBJ whole genome shotgun (WGS) entry which is preliminary data.</text>
</comment>
<gene>
    <name evidence="1" type="ORF">LTR37_020101</name>
</gene>
<sequence>MGQTSSQIAPTQAIERERSQNFASMAGKKRRNVGFANEEMEGRQSKRVRRDGDDSVKQRKALRGKPQHRRGTAIRPSLDAVVDTQATLLLESTSRELDGTTSQALRPDEEDQPAEEDHVVRTPQGEIPPTPTQSQIAEVPHAEHATIAGNGEAKDVASEGEPEHAQLSKDELDGAYVARPDSGNTKKQKRKKAKLAEAHHATTEQELVPATVPSEHVTPVHESSTKEYAAVSSNAEAIEIATVEADKKAERRREKKKRRSEARVARQSMQSSDALLQPEPDGSANQADAVGGAEAAPMTEPLNAEVDPPAEVTGSEPKRKKRKKNKNKSAEPVSTQYAEHEEPQAHESLEAQIHPEPGAPQRPAEAQQQQSNVAPKPKRRKRAAEAITQRHEPTPPVVAGSAPISSYEAPPRGLALTPPESPEENQVAQDTDFVPQHGDNGSEHEEDYDPHDREGHVEPSNQINGWLSSQEFPVPPEHEELVEGLPFEAVPPVNEEGEASKPTAALRKRKRQVSYQEAREDEFRDDNDAVQKILAESSRRRKRVSKHDSDDSDEYQNEQEPDAGLEHEPSPEPEPPAQPARRKTKELKNIAPPKLVGGSETDPVAMKKYQTADRGTKTGQWSSAEKELADEIFWNVCQVHEISGDILKMGMVDWANIGTFKIEVYEAFPQRSLAAIRKFCQRRFTPHQKGAWTEEEDQALRDMYARFPGNWISISDMTGRPAGACRDRWLNHLKDSEARETGPWSTEEEAKLMGVVDECFEVIKANCEEEDLIQTRDTLESMIDWATVSKKMEGKRNAKRCREKWNLLKSRRASSANAAQPPPVPLAGEPLSKKRRMVEAAYAKLESGDVFDALTDIYVTMSEAGTMDKEFCDESTFWSVVSKQRGNKSKFYGREHGGALRRRAYYGALEQYADRKSVKAAQGIARKAEAMLTRVKKVESKGKLTLTRAYRVDEYPGGQKKVFEPADMDLEKDEEELAERGTDEKIESWIAKQEAAKENSKKDLARKEKEAVSQKRAGQDDAPLRKRKRDDGEKPGKKKHRSAAYVVSSDDEAPAGEHVEVPETQKQLDNASEQAVAGAEDELWDVQSLKAGTPGLSPTAFMARCKTKAKKERRTRIQ</sequence>
<evidence type="ECO:0000313" key="1">
    <source>
        <dbReference type="EMBL" id="KAK3684601.1"/>
    </source>
</evidence>
<proteinExistence type="predicted"/>
<organism evidence="1 2">
    <name type="scientific">Vermiconidia calcicola</name>
    <dbReference type="NCBI Taxonomy" id="1690605"/>
    <lineage>
        <taxon>Eukaryota</taxon>
        <taxon>Fungi</taxon>
        <taxon>Dikarya</taxon>
        <taxon>Ascomycota</taxon>
        <taxon>Pezizomycotina</taxon>
        <taxon>Dothideomycetes</taxon>
        <taxon>Dothideomycetidae</taxon>
        <taxon>Mycosphaerellales</taxon>
        <taxon>Extremaceae</taxon>
        <taxon>Vermiconidia</taxon>
    </lineage>
</organism>
<keyword evidence="2" id="KW-1185">Reference proteome</keyword>
<evidence type="ECO:0000313" key="2">
    <source>
        <dbReference type="Proteomes" id="UP001281147"/>
    </source>
</evidence>
<dbReference type="Proteomes" id="UP001281147">
    <property type="component" value="Unassembled WGS sequence"/>
</dbReference>
<dbReference type="EMBL" id="JAUTXU010000335">
    <property type="protein sequence ID" value="KAK3684601.1"/>
    <property type="molecule type" value="Genomic_DNA"/>
</dbReference>
<protein>
    <submittedName>
        <fullName evidence="1">Uncharacterized protein</fullName>
    </submittedName>
</protein>
<reference evidence="1" key="1">
    <citation type="submission" date="2023-07" db="EMBL/GenBank/DDBJ databases">
        <title>Black Yeasts Isolated from many extreme environments.</title>
        <authorList>
            <person name="Coleine C."/>
            <person name="Stajich J.E."/>
            <person name="Selbmann L."/>
        </authorList>
    </citation>
    <scope>NUCLEOTIDE SEQUENCE</scope>
    <source>
        <strain evidence="1">CCFEE 5714</strain>
    </source>
</reference>